<comment type="caution">
    <text evidence="1">The sequence shown here is derived from an EMBL/GenBank/DDBJ whole genome shotgun (WGS) entry which is preliminary data.</text>
</comment>
<dbReference type="EMBL" id="BPLR01008782">
    <property type="protein sequence ID" value="GIY27147.1"/>
    <property type="molecule type" value="Genomic_DNA"/>
</dbReference>
<dbReference type="AlphaFoldDB" id="A0AAV4S404"/>
<evidence type="ECO:0000313" key="1">
    <source>
        <dbReference type="EMBL" id="GIY27147.1"/>
    </source>
</evidence>
<keyword evidence="2" id="KW-1185">Reference proteome</keyword>
<sequence>MVQFGKAGRGRPSAGCWERRGSCCRTVTDIWYWCISTDTRCTCHQSLPNYDPTLFENKKRQVLYSVSWNDSQSKGNRPQQPSVQLKIGVKDHSSTKELRQVYNL</sequence>
<accession>A0AAV4S404</accession>
<proteinExistence type="predicted"/>
<reference evidence="1 2" key="1">
    <citation type="submission" date="2021-06" db="EMBL/GenBank/DDBJ databases">
        <title>Caerostris extrusa draft genome.</title>
        <authorList>
            <person name="Kono N."/>
            <person name="Arakawa K."/>
        </authorList>
    </citation>
    <scope>NUCLEOTIDE SEQUENCE [LARGE SCALE GENOMIC DNA]</scope>
</reference>
<protein>
    <submittedName>
        <fullName evidence="1">Uncharacterized protein</fullName>
    </submittedName>
</protein>
<dbReference type="Proteomes" id="UP001054945">
    <property type="component" value="Unassembled WGS sequence"/>
</dbReference>
<organism evidence="1 2">
    <name type="scientific">Caerostris extrusa</name>
    <name type="common">Bark spider</name>
    <name type="synonym">Caerostris bankana</name>
    <dbReference type="NCBI Taxonomy" id="172846"/>
    <lineage>
        <taxon>Eukaryota</taxon>
        <taxon>Metazoa</taxon>
        <taxon>Ecdysozoa</taxon>
        <taxon>Arthropoda</taxon>
        <taxon>Chelicerata</taxon>
        <taxon>Arachnida</taxon>
        <taxon>Araneae</taxon>
        <taxon>Araneomorphae</taxon>
        <taxon>Entelegynae</taxon>
        <taxon>Araneoidea</taxon>
        <taxon>Araneidae</taxon>
        <taxon>Caerostris</taxon>
    </lineage>
</organism>
<name>A0AAV4S404_CAEEX</name>
<gene>
    <name evidence="1" type="ORF">CEXT_417681</name>
</gene>
<evidence type="ECO:0000313" key="2">
    <source>
        <dbReference type="Proteomes" id="UP001054945"/>
    </source>
</evidence>